<feature type="transmembrane region" description="Helical" evidence="1">
    <location>
        <begin position="34"/>
        <end position="53"/>
    </location>
</feature>
<feature type="transmembrane region" description="Helical" evidence="1">
    <location>
        <begin position="377"/>
        <end position="398"/>
    </location>
</feature>
<feature type="transmembrane region" description="Helical" evidence="1">
    <location>
        <begin position="127"/>
        <end position="145"/>
    </location>
</feature>
<sequence length="414" mass="45205">MNTPEEHKPHERISRAKARAAAGPTFLQHSFRPFFMAAGIWATLAVPFWLLSYRDFLTLPADFDIYLWHRHEMLFGFAAAAIAGFILTAIPNWTGRLPMSGWRLGALAALWLAGRLGFLAAVWAGPIVVAVLDLSFLTALAAVIARELIRGKNWRNLPVLILICLFGLGNWLVHFQTLDLAETAELGIRLSIFTLATLLALIGGRVVPSFTRNWLARRGIEGLPEPMGRFDKIALAVLIVFVVAQVFAPDALATATLALLAGGLHGARLLRWKFWKVLSEPLLWVLHLGYGWLAVAFILIGLAGITDFVPAKAAIHALTVGGFGTMTLAVMTRASLGHTGRELKATWGTTAIFVAITLAAALRVVEPFLDGQFPSAIWISAIAWTAAFGTFSVLYFPVFTQARVQPRQPSARPN</sequence>
<evidence type="ECO:0000256" key="1">
    <source>
        <dbReference type="SAM" id="Phobius"/>
    </source>
</evidence>
<feature type="transmembrane region" description="Helical" evidence="1">
    <location>
        <begin position="186"/>
        <end position="208"/>
    </location>
</feature>
<proteinExistence type="predicted"/>
<feature type="transmembrane region" description="Helical" evidence="1">
    <location>
        <begin position="229"/>
        <end position="247"/>
    </location>
</feature>
<reference evidence="2" key="1">
    <citation type="submission" date="2018-06" db="EMBL/GenBank/DDBJ databases">
        <authorList>
            <person name="Zhirakovskaya E."/>
        </authorList>
    </citation>
    <scope>NUCLEOTIDE SEQUENCE</scope>
</reference>
<gene>
    <name evidence="2" type="ORF">MNBD_ALPHA09-816</name>
</gene>
<keyword evidence="1" id="KW-0472">Membrane</keyword>
<feature type="transmembrane region" description="Helical" evidence="1">
    <location>
        <begin position="157"/>
        <end position="174"/>
    </location>
</feature>
<feature type="transmembrane region" description="Helical" evidence="1">
    <location>
        <begin position="73"/>
        <end position="90"/>
    </location>
</feature>
<name>A0A3B0TG00_9ZZZZ</name>
<keyword evidence="1" id="KW-0812">Transmembrane</keyword>
<dbReference type="InterPro" id="IPR010266">
    <property type="entry name" value="NnrS"/>
</dbReference>
<keyword evidence="1" id="KW-1133">Transmembrane helix</keyword>
<dbReference type="Pfam" id="PF05940">
    <property type="entry name" value="NnrS"/>
    <property type="match status" value="1"/>
</dbReference>
<feature type="transmembrane region" description="Helical" evidence="1">
    <location>
        <begin position="253"/>
        <end position="270"/>
    </location>
</feature>
<organism evidence="2">
    <name type="scientific">hydrothermal vent metagenome</name>
    <dbReference type="NCBI Taxonomy" id="652676"/>
    <lineage>
        <taxon>unclassified sequences</taxon>
        <taxon>metagenomes</taxon>
        <taxon>ecological metagenomes</taxon>
    </lineage>
</organism>
<feature type="transmembrane region" description="Helical" evidence="1">
    <location>
        <begin position="311"/>
        <end position="331"/>
    </location>
</feature>
<feature type="transmembrane region" description="Helical" evidence="1">
    <location>
        <begin position="282"/>
        <end position="305"/>
    </location>
</feature>
<dbReference type="AlphaFoldDB" id="A0A3B0TG00"/>
<evidence type="ECO:0000313" key="2">
    <source>
        <dbReference type="EMBL" id="VAW15053.1"/>
    </source>
</evidence>
<accession>A0A3B0TG00</accession>
<dbReference type="EMBL" id="UOEM01000082">
    <property type="protein sequence ID" value="VAW15053.1"/>
    <property type="molecule type" value="Genomic_DNA"/>
</dbReference>
<protein>
    <submittedName>
        <fullName evidence="2">NnrS protein involved in response to NO</fullName>
    </submittedName>
</protein>
<feature type="transmembrane region" description="Helical" evidence="1">
    <location>
        <begin position="343"/>
        <end position="365"/>
    </location>
</feature>